<dbReference type="Pfam" id="PF01255">
    <property type="entry name" value="Prenyltransf"/>
    <property type="match status" value="1"/>
</dbReference>
<dbReference type="GeneID" id="99745981"/>
<dbReference type="InterPro" id="IPR036424">
    <property type="entry name" value="UPP_synth-like_sf"/>
</dbReference>
<dbReference type="AlphaFoldDB" id="A0A173RQS8"/>
<dbReference type="GO" id="GO:0016094">
    <property type="term" value="P:polyprenol biosynthetic process"/>
    <property type="evidence" value="ECO:0007669"/>
    <property type="project" value="TreeGrafter"/>
</dbReference>
<dbReference type="GO" id="GO:0008834">
    <property type="term" value="F:ditrans,polycis-undecaprenyl-diphosphate synthase [(2E,6E)-farnesyl-diphosphate specific] activity"/>
    <property type="evidence" value="ECO:0007669"/>
    <property type="project" value="UniProtKB-EC"/>
</dbReference>
<dbReference type="CDD" id="cd00475">
    <property type="entry name" value="Cis_IPPS"/>
    <property type="match status" value="1"/>
</dbReference>
<gene>
    <name evidence="3" type="primary">uppS_1</name>
    <name evidence="3" type="ORF">ERS852420_00799</name>
</gene>
<dbReference type="EMBL" id="CYXV01000002">
    <property type="protein sequence ID" value="CUM80291.1"/>
    <property type="molecule type" value="Genomic_DNA"/>
</dbReference>
<dbReference type="SUPFAM" id="SSF64005">
    <property type="entry name" value="Undecaprenyl diphosphate synthase"/>
    <property type="match status" value="1"/>
</dbReference>
<dbReference type="Proteomes" id="UP000095495">
    <property type="component" value="Unassembled WGS sequence"/>
</dbReference>
<dbReference type="PANTHER" id="PTHR10291:SF43">
    <property type="entry name" value="DEHYDRODOLICHYL DIPHOSPHATE SYNTHASE COMPLEX SUBUNIT DHDDS"/>
    <property type="match status" value="1"/>
</dbReference>
<evidence type="ECO:0000313" key="3">
    <source>
        <dbReference type="EMBL" id="CUM80291.1"/>
    </source>
</evidence>
<accession>A0A173RQS8</accession>
<dbReference type="RefSeq" id="WP_055261504.1">
    <property type="nucleotide sequence ID" value="NZ_CP184331.1"/>
</dbReference>
<evidence type="ECO:0000313" key="4">
    <source>
        <dbReference type="Proteomes" id="UP000095495"/>
    </source>
</evidence>
<dbReference type="Gene3D" id="3.40.1180.10">
    <property type="entry name" value="Decaprenyl diphosphate synthase-like"/>
    <property type="match status" value="1"/>
</dbReference>
<sequence length="207" mass="23892">MKNRKPMHIGIIPDGNRRWAEQHKLSREAGYAYGLKPGLLLLQQAKTYGIQEITYYGFTVDNCRRPKEQVQAFQQACVQAVHDLATEGVDLLVIGNTDSKCFPEELKKYTNRTAINGGGIRLNFLVNYGWKWDLSNIKSAGFLHSSDISRIDMVIRWGGMRRLSGFLPVQSVYADFYVEEKLWPDYEKSDFYRAMDWYKKQDVTYGG</sequence>
<evidence type="ECO:0000256" key="1">
    <source>
        <dbReference type="ARBA" id="ARBA00022679"/>
    </source>
</evidence>
<keyword evidence="1 3" id="KW-0808">Transferase</keyword>
<reference evidence="3 4" key="1">
    <citation type="submission" date="2015-09" db="EMBL/GenBank/DDBJ databases">
        <authorList>
            <consortium name="Pathogen Informatics"/>
        </authorList>
    </citation>
    <scope>NUCLEOTIDE SEQUENCE [LARGE SCALE GENOMIC DNA]</scope>
    <source>
        <strain evidence="3 4">2789STDY5608863</strain>
    </source>
</reference>
<protein>
    <submittedName>
        <fullName evidence="3">Undecaprenyl pyrophosphate synthase</fullName>
        <ecNumber evidence="3">2.5.1.31</ecNumber>
    </submittedName>
</protein>
<organism evidence="3 4">
    <name type="scientific">Roseburia faecis</name>
    <dbReference type="NCBI Taxonomy" id="301302"/>
    <lineage>
        <taxon>Bacteria</taxon>
        <taxon>Bacillati</taxon>
        <taxon>Bacillota</taxon>
        <taxon>Clostridia</taxon>
        <taxon>Lachnospirales</taxon>
        <taxon>Lachnospiraceae</taxon>
        <taxon>Roseburia</taxon>
    </lineage>
</organism>
<dbReference type="EC" id="2.5.1.31" evidence="3"/>
<name>A0A173RQS8_9FIRM</name>
<dbReference type="InterPro" id="IPR001441">
    <property type="entry name" value="UPP_synth-like"/>
</dbReference>
<proteinExistence type="inferred from homology"/>
<evidence type="ECO:0000256" key="2">
    <source>
        <dbReference type="ARBA" id="ARBA00038453"/>
    </source>
</evidence>
<dbReference type="PANTHER" id="PTHR10291">
    <property type="entry name" value="DEHYDRODOLICHYL DIPHOSPHATE SYNTHASE FAMILY MEMBER"/>
    <property type="match status" value="1"/>
</dbReference>
<comment type="similarity">
    <text evidence="2">Belongs to the UPP synthase family. Z-FPP synthase subfamily.</text>
</comment>